<evidence type="ECO:0000259" key="3">
    <source>
        <dbReference type="PROSITE" id="PS00028"/>
    </source>
</evidence>
<feature type="compositionally biased region" description="Polar residues" evidence="1">
    <location>
        <begin position="113"/>
        <end position="129"/>
    </location>
</feature>
<evidence type="ECO:0000256" key="2">
    <source>
        <dbReference type="SAM" id="Phobius"/>
    </source>
</evidence>
<keyword evidence="2" id="KW-0812">Transmembrane</keyword>
<gene>
    <name evidence="4" type="ORF">RFI_05070</name>
</gene>
<name>X6P1V3_RETFI</name>
<feature type="transmembrane region" description="Helical" evidence="2">
    <location>
        <begin position="47"/>
        <end position="66"/>
    </location>
</feature>
<evidence type="ECO:0000313" key="5">
    <source>
        <dbReference type="Proteomes" id="UP000023152"/>
    </source>
</evidence>
<dbReference type="InterPro" id="IPR013087">
    <property type="entry name" value="Znf_C2H2_type"/>
</dbReference>
<evidence type="ECO:0000256" key="1">
    <source>
        <dbReference type="SAM" id="MobiDB-lite"/>
    </source>
</evidence>
<proteinExistence type="predicted"/>
<evidence type="ECO:0000313" key="4">
    <source>
        <dbReference type="EMBL" id="ETO32044.1"/>
    </source>
</evidence>
<keyword evidence="5" id="KW-1185">Reference proteome</keyword>
<protein>
    <recommendedName>
        <fullName evidence="3">C2H2-type domain-containing protein</fullName>
    </recommendedName>
</protein>
<keyword evidence="2" id="KW-0472">Membrane</keyword>
<feature type="region of interest" description="Disordered" evidence="1">
    <location>
        <begin position="92"/>
        <end position="130"/>
    </location>
</feature>
<reference evidence="4 5" key="1">
    <citation type="journal article" date="2013" name="Curr. Biol.">
        <title>The Genome of the Foraminiferan Reticulomyxa filosa.</title>
        <authorList>
            <person name="Glockner G."/>
            <person name="Hulsmann N."/>
            <person name="Schleicher M."/>
            <person name="Noegel A.A."/>
            <person name="Eichinger L."/>
            <person name="Gallinger C."/>
            <person name="Pawlowski J."/>
            <person name="Sierra R."/>
            <person name="Euteneuer U."/>
            <person name="Pillet L."/>
            <person name="Moustafa A."/>
            <person name="Platzer M."/>
            <person name="Groth M."/>
            <person name="Szafranski K."/>
            <person name="Schliwa M."/>
        </authorList>
    </citation>
    <scope>NUCLEOTIDE SEQUENCE [LARGE SCALE GENOMIC DNA]</scope>
</reference>
<feature type="domain" description="C2H2-type" evidence="3">
    <location>
        <begin position="156"/>
        <end position="177"/>
    </location>
</feature>
<dbReference type="EMBL" id="ASPP01004522">
    <property type="protein sequence ID" value="ETO32044.1"/>
    <property type="molecule type" value="Genomic_DNA"/>
</dbReference>
<sequence>MMIQQPSGLSNEIIVANAVKENQSENKRPTFKQGKPRKSAQRSRDRFSFFFFFFVVRVCPCVYVKMDRSELTFVGWFKQDVANVRDKISSIEEPNPKAKSTSKAKGFQRGGVRTQSKEVTNNSQWTTFHNKPPETNEAYARIRIWKDSNDRKFYDCICNCRKPVQDLMKIKRHVLSHDQASFQCDICGRMFHKNHLQSRAMMEENADITNNKRKMYYSMTKGQIFLTFDRVKG</sequence>
<dbReference type="OrthoDB" id="6077919at2759"/>
<accession>X6P1V3</accession>
<organism evidence="4 5">
    <name type="scientific">Reticulomyxa filosa</name>
    <dbReference type="NCBI Taxonomy" id="46433"/>
    <lineage>
        <taxon>Eukaryota</taxon>
        <taxon>Sar</taxon>
        <taxon>Rhizaria</taxon>
        <taxon>Retaria</taxon>
        <taxon>Foraminifera</taxon>
        <taxon>Monothalamids</taxon>
        <taxon>Reticulomyxidae</taxon>
        <taxon>Reticulomyxa</taxon>
    </lineage>
</organism>
<dbReference type="Proteomes" id="UP000023152">
    <property type="component" value="Unassembled WGS sequence"/>
</dbReference>
<dbReference type="PROSITE" id="PS00028">
    <property type="entry name" value="ZINC_FINGER_C2H2_1"/>
    <property type="match status" value="1"/>
</dbReference>
<keyword evidence="2" id="KW-1133">Transmembrane helix</keyword>
<dbReference type="AlphaFoldDB" id="X6P1V3"/>
<comment type="caution">
    <text evidence="4">The sequence shown here is derived from an EMBL/GenBank/DDBJ whole genome shotgun (WGS) entry which is preliminary data.</text>
</comment>